<accession>A0AAW2RH75</accession>
<dbReference type="GO" id="GO:0010020">
    <property type="term" value="P:chloroplast fission"/>
    <property type="evidence" value="ECO:0007669"/>
    <property type="project" value="InterPro"/>
</dbReference>
<evidence type="ECO:0000313" key="1">
    <source>
        <dbReference type="EMBL" id="KAL0379432.1"/>
    </source>
</evidence>
<dbReference type="PANTHER" id="PTHR33600:SF5">
    <property type="entry name" value="PLASTID DIVISION PROTEIN PDV1"/>
    <property type="match status" value="1"/>
</dbReference>
<reference evidence="1" key="1">
    <citation type="submission" date="2020-06" db="EMBL/GenBank/DDBJ databases">
        <authorList>
            <person name="Li T."/>
            <person name="Hu X."/>
            <person name="Zhang T."/>
            <person name="Song X."/>
            <person name="Zhang H."/>
            <person name="Dai N."/>
            <person name="Sheng W."/>
            <person name="Hou X."/>
            <person name="Wei L."/>
        </authorList>
    </citation>
    <scope>NUCLEOTIDE SEQUENCE</scope>
    <source>
        <strain evidence="1">G01</strain>
        <tissue evidence="1">Leaf</tissue>
    </source>
</reference>
<reference evidence="1" key="2">
    <citation type="journal article" date="2024" name="Plant">
        <title>Genomic evolution and insights into agronomic trait innovations of Sesamum species.</title>
        <authorList>
            <person name="Miao H."/>
            <person name="Wang L."/>
            <person name="Qu L."/>
            <person name="Liu H."/>
            <person name="Sun Y."/>
            <person name="Le M."/>
            <person name="Wang Q."/>
            <person name="Wei S."/>
            <person name="Zheng Y."/>
            <person name="Lin W."/>
            <person name="Duan Y."/>
            <person name="Cao H."/>
            <person name="Xiong S."/>
            <person name="Wang X."/>
            <person name="Wei L."/>
            <person name="Li C."/>
            <person name="Ma Q."/>
            <person name="Ju M."/>
            <person name="Zhao R."/>
            <person name="Li G."/>
            <person name="Mu C."/>
            <person name="Tian Q."/>
            <person name="Mei H."/>
            <person name="Zhang T."/>
            <person name="Gao T."/>
            <person name="Zhang H."/>
        </authorList>
    </citation>
    <scope>NUCLEOTIDE SEQUENCE</scope>
    <source>
        <strain evidence="1">G01</strain>
    </source>
</reference>
<name>A0AAW2RH75_9LAMI</name>
<proteinExistence type="predicted"/>
<comment type="caution">
    <text evidence="1">The sequence shown here is derived from an EMBL/GenBank/DDBJ whole genome shotgun (WGS) entry which is preliminary data.</text>
</comment>
<organism evidence="1">
    <name type="scientific">Sesamum angustifolium</name>
    <dbReference type="NCBI Taxonomy" id="2727405"/>
    <lineage>
        <taxon>Eukaryota</taxon>
        <taxon>Viridiplantae</taxon>
        <taxon>Streptophyta</taxon>
        <taxon>Embryophyta</taxon>
        <taxon>Tracheophyta</taxon>
        <taxon>Spermatophyta</taxon>
        <taxon>Magnoliopsida</taxon>
        <taxon>eudicotyledons</taxon>
        <taxon>Gunneridae</taxon>
        <taxon>Pentapetalae</taxon>
        <taxon>asterids</taxon>
        <taxon>lamiids</taxon>
        <taxon>Lamiales</taxon>
        <taxon>Pedaliaceae</taxon>
        <taxon>Sesamum</taxon>
    </lineage>
</organism>
<gene>
    <name evidence="1" type="ORF">Sangu_0007500</name>
</gene>
<dbReference type="EMBL" id="JACGWK010000001">
    <property type="protein sequence ID" value="KAL0379432.1"/>
    <property type="molecule type" value="Genomic_DNA"/>
</dbReference>
<sequence>MELILNDDSLQILTAKTWDFHARINENIAQNSFSFCSRCSNHGRYCVVADKTAEERKKMIAIRDSLKDFHDILVYLQRVKSKQKKQRDEALARLEESRRLLIERISDQWPNKERRIAVVEEIITFLGDVKTDEFPWNSKGKAGGCPVFLFRPADLP</sequence>
<dbReference type="AlphaFoldDB" id="A0AAW2RH75"/>
<protein>
    <submittedName>
        <fullName evidence="1">Uncharacterized protein</fullName>
    </submittedName>
</protein>
<dbReference type="PANTHER" id="PTHR33600">
    <property type="entry name" value="PLASTID DIVISION PROTEIN PDV2"/>
    <property type="match status" value="1"/>
</dbReference>
<dbReference type="InterPro" id="IPR038939">
    <property type="entry name" value="PDV1/PDV2"/>
</dbReference>